<dbReference type="CDD" id="cd06445">
    <property type="entry name" value="ATase"/>
    <property type="match status" value="1"/>
</dbReference>
<dbReference type="Gene3D" id="1.10.10.10">
    <property type="entry name" value="Winged helix-like DNA-binding domain superfamily/Winged helix DNA-binding domain"/>
    <property type="match status" value="1"/>
</dbReference>
<dbReference type="RefSeq" id="WP_416204582.1">
    <property type="nucleotide sequence ID" value="NZ_JBBKTX010000001.1"/>
</dbReference>
<organism evidence="3 4">
    <name type="scientific">Oceanobacter antarcticus</name>
    <dbReference type="NCBI Taxonomy" id="3133425"/>
    <lineage>
        <taxon>Bacteria</taxon>
        <taxon>Pseudomonadati</taxon>
        <taxon>Pseudomonadota</taxon>
        <taxon>Gammaproteobacteria</taxon>
        <taxon>Oceanospirillales</taxon>
        <taxon>Oceanospirillaceae</taxon>
        <taxon>Oceanobacter</taxon>
    </lineage>
</organism>
<dbReference type="InterPro" id="IPR014048">
    <property type="entry name" value="MethylDNA_cys_MeTrfase_DNA-bd"/>
</dbReference>
<protein>
    <submittedName>
        <fullName evidence="3">MGMT family protein</fullName>
    </submittedName>
</protein>
<accession>A0ABW8NDN2</accession>
<name>A0ABW8NDN2_9GAMM</name>
<dbReference type="InterPro" id="IPR052520">
    <property type="entry name" value="ATL_DNA_repair"/>
</dbReference>
<proteinExistence type="predicted"/>
<gene>
    <name evidence="3" type="ORF">WG929_01455</name>
</gene>
<dbReference type="InterPro" id="IPR036388">
    <property type="entry name" value="WH-like_DNA-bd_sf"/>
</dbReference>
<keyword evidence="1" id="KW-0227">DNA damage</keyword>
<dbReference type="PANTHER" id="PTHR42942:SF1">
    <property type="entry name" value="ALKYLTRANSFERASE-LIKE PROTEIN 1"/>
    <property type="match status" value="1"/>
</dbReference>
<dbReference type="Proteomes" id="UP001620597">
    <property type="component" value="Unassembled WGS sequence"/>
</dbReference>
<evidence type="ECO:0000259" key="2">
    <source>
        <dbReference type="Pfam" id="PF01035"/>
    </source>
</evidence>
<dbReference type="InterPro" id="IPR036217">
    <property type="entry name" value="MethylDNA_cys_MeTrfase_DNAb"/>
</dbReference>
<comment type="caution">
    <text evidence="3">The sequence shown here is derived from an EMBL/GenBank/DDBJ whole genome shotgun (WGS) entry which is preliminary data.</text>
</comment>
<evidence type="ECO:0000313" key="4">
    <source>
        <dbReference type="Proteomes" id="UP001620597"/>
    </source>
</evidence>
<reference evidence="3 4" key="1">
    <citation type="submission" date="2024-03" db="EMBL/GenBank/DDBJ databases">
        <title>High-quality draft genome sequence of Oceanobacter sp. wDCs-4.</title>
        <authorList>
            <person name="Dong C."/>
        </authorList>
    </citation>
    <scope>NUCLEOTIDE SEQUENCE [LARGE SCALE GENOMIC DNA]</scope>
    <source>
        <strain evidence="4">wDCs-4</strain>
    </source>
</reference>
<dbReference type="SUPFAM" id="SSF46767">
    <property type="entry name" value="Methylated DNA-protein cysteine methyltransferase, C-terminal domain"/>
    <property type="match status" value="1"/>
</dbReference>
<dbReference type="Pfam" id="PF01035">
    <property type="entry name" value="DNA_binding_1"/>
    <property type="match status" value="1"/>
</dbReference>
<evidence type="ECO:0000313" key="3">
    <source>
        <dbReference type="EMBL" id="MFK4751064.1"/>
    </source>
</evidence>
<keyword evidence="4" id="KW-1185">Reference proteome</keyword>
<dbReference type="EMBL" id="JBBKTX010000001">
    <property type="protein sequence ID" value="MFK4751064.1"/>
    <property type="molecule type" value="Genomic_DNA"/>
</dbReference>
<sequence length="111" mass="12347">MVIAPRSVAPVTPNDIRLFTLLASVPPGRVVTYGQLADFIGAPRRARWVGQLLRQLPKDSSLPWHRVINAQGKISLPILEGGREQAERLRAEGVLVSADGRVSLRLYRWMP</sequence>
<dbReference type="PANTHER" id="PTHR42942">
    <property type="entry name" value="6-O-METHYLGUANINE DNA METHYLTRANSFERASE"/>
    <property type="match status" value="1"/>
</dbReference>
<feature type="domain" description="Methylated-DNA-[protein]-cysteine S-methyltransferase DNA binding" evidence="2">
    <location>
        <begin position="18"/>
        <end position="94"/>
    </location>
</feature>
<evidence type="ECO:0000256" key="1">
    <source>
        <dbReference type="ARBA" id="ARBA00022763"/>
    </source>
</evidence>